<evidence type="ECO:0000256" key="2">
    <source>
        <dbReference type="ARBA" id="ARBA00022515"/>
    </source>
</evidence>
<dbReference type="InterPro" id="IPR007692">
    <property type="entry name" value="DNA_helicase_DnaB"/>
</dbReference>
<keyword evidence="7 12" id="KW-0067">ATP-binding</keyword>
<dbReference type="EC" id="5.6.2.3" evidence="11 12"/>
<keyword evidence="2 12" id="KW-0639">Primosome</keyword>
<dbReference type="PANTHER" id="PTHR30153:SF2">
    <property type="entry name" value="REPLICATIVE DNA HELICASE"/>
    <property type="match status" value="1"/>
</dbReference>
<evidence type="ECO:0000256" key="10">
    <source>
        <dbReference type="ARBA" id="ARBA00048954"/>
    </source>
</evidence>
<comment type="caution">
    <text evidence="14">The sequence shown here is derived from an EMBL/GenBank/DDBJ whole genome shotgun (WGS) entry which is preliminary data.</text>
</comment>
<evidence type="ECO:0000256" key="4">
    <source>
        <dbReference type="ARBA" id="ARBA00022741"/>
    </source>
</evidence>
<evidence type="ECO:0000256" key="1">
    <source>
        <dbReference type="ARBA" id="ARBA00008428"/>
    </source>
</evidence>
<evidence type="ECO:0000256" key="11">
    <source>
        <dbReference type="NCBIfam" id="TIGR00665"/>
    </source>
</evidence>
<gene>
    <name evidence="14" type="ORF">J2S15_001890</name>
</gene>
<evidence type="ECO:0000256" key="3">
    <source>
        <dbReference type="ARBA" id="ARBA00022705"/>
    </source>
</evidence>
<comment type="similarity">
    <text evidence="1 12">Belongs to the helicase family. DnaB subfamily.</text>
</comment>
<dbReference type="SUPFAM" id="SSF48024">
    <property type="entry name" value="N-terminal domain of DnaB helicase"/>
    <property type="match status" value="1"/>
</dbReference>
<dbReference type="GO" id="GO:0016787">
    <property type="term" value="F:hydrolase activity"/>
    <property type="evidence" value="ECO:0007669"/>
    <property type="project" value="UniProtKB-KW"/>
</dbReference>
<dbReference type="RefSeq" id="WP_307407621.1">
    <property type="nucleotide sequence ID" value="NZ_JAUSUR010000003.1"/>
</dbReference>
<keyword evidence="9" id="KW-0413">Isomerase</keyword>
<dbReference type="EMBL" id="JAUSUR010000003">
    <property type="protein sequence ID" value="MDQ0361143.1"/>
    <property type="molecule type" value="Genomic_DNA"/>
</dbReference>
<accession>A0ABU0E2M3</accession>
<evidence type="ECO:0000259" key="13">
    <source>
        <dbReference type="PROSITE" id="PS51199"/>
    </source>
</evidence>
<dbReference type="Pfam" id="PF03796">
    <property type="entry name" value="DnaB_C"/>
    <property type="match status" value="1"/>
</dbReference>
<dbReference type="InterPro" id="IPR007693">
    <property type="entry name" value="DNA_helicase_DnaB-like_N"/>
</dbReference>
<dbReference type="CDD" id="cd00984">
    <property type="entry name" value="DnaB_C"/>
    <property type="match status" value="1"/>
</dbReference>
<organism evidence="14 15">
    <name type="scientific">Breznakia pachnodae</name>
    <dbReference type="NCBI Taxonomy" id="265178"/>
    <lineage>
        <taxon>Bacteria</taxon>
        <taxon>Bacillati</taxon>
        <taxon>Bacillota</taxon>
        <taxon>Erysipelotrichia</taxon>
        <taxon>Erysipelotrichales</taxon>
        <taxon>Erysipelotrichaceae</taxon>
        <taxon>Breznakia</taxon>
    </lineage>
</organism>
<dbReference type="InterPro" id="IPR027417">
    <property type="entry name" value="P-loop_NTPase"/>
</dbReference>
<dbReference type="PROSITE" id="PS51199">
    <property type="entry name" value="SF4_HELICASE"/>
    <property type="match status" value="1"/>
</dbReference>
<evidence type="ECO:0000256" key="7">
    <source>
        <dbReference type="ARBA" id="ARBA00022840"/>
    </source>
</evidence>
<dbReference type="Proteomes" id="UP001230220">
    <property type="component" value="Unassembled WGS sequence"/>
</dbReference>
<keyword evidence="4 12" id="KW-0547">Nucleotide-binding</keyword>
<evidence type="ECO:0000256" key="5">
    <source>
        <dbReference type="ARBA" id="ARBA00022801"/>
    </source>
</evidence>
<evidence type="ECO:0000256" key="8">
    <source>
        <dbReference type="ARBA" id="ARBA00023125"/>
    </source>
</evidence>
<dbReference type="Pfam" id="PF00772">
    <property type="entry name" value="DnaB"/>
    <property type="match status" value="1"/>
</dbReference>
<reference evidence="14 15" key="1">
    <citation type="submission" date="2023-07" db="EMBL/GenBank/DDBJ databases">
        <title>Genomic Encyclopedia of Type Strains, Phase IV (KMG-IV): sequencing the most valuable type-strain genomes for metagenomic binning, comparative biology and taxonomic classification.</title>
        <authorList>
            <person name="Goeker M."/>
        </authorList>
    </citation>
    <scope>NUCLEOTIDE SEQUENCE [LARGE SCALE GENOMIC DNA]</scope>
    <source>
        <strain evidence="14 15">DSM 16784</strain>
    </source>
</reference>
<protein>
    <recommendedName>
        <fullName evidence="11 12">Replicative DNA helicase</fullName>
        <ecNumber evidence="11 12">5.6.2.3</ecNumber>
    </recommendedName>
</protein>
<keyword evidence="5 12" id="KW-0378">Hydrolase</keyword>
<dbReference type="NCBIfam" id="TIGR00665">
    <property type="entry name" value="DnaB"/>
    <property type="match status" value="1"/>
</dbReference>
<dbReference type="Gene3D" id="3.40.50.300">
    <property type="entry name" value="P-loop containing nucleotide triphosphate hydrolases"/>
    <property type="match status" value="1"/>
</dbReference>
<evidence type="ECO:0000313" key="14">
    <source>
        <dbReference type="EMBL" id="MDQ0361143.1"/>
    </source>
</evidence>
<dbReference type="PANTHER" id="PTHR30153">
    <property type="entry name" value="REPLICATIVE DNA HELICASE DNAB"/>
    <property type="match status" value="1"/>
</dbReference>
<evidence type="ECO:0000256" key="12">
    <source>
        <dbReference type="RuleBase" id="RU362085"/>
    </source>
</evidence>
<dbReference type="InterPro" id="IPR036185">
    <property type="entry name" value="DNA_heli_DnaB-like_N_sf"/>
</dbReference>
<keyword evidence="3 12" id="KW-0235">DNA replication</keyword>
<feature type="domain" description="SF4 helicase" evidence="13">
    <location>
        <begin position="175"/>
        <end position="452"/>
    </location>
</feature>
<dbReference type="GO" id="GO:0003678">
    <property type="term" value="F:DNA helicase activity"/>
    <property type="evidence" value="ECO:0007669"/>
    <property type="project" value="UniProtKB-EC"/>
</dbReference>
<evidence type="ECO:0000313" key="15">
    <source>
        <dbReference type="Proteomes" id="UP001230220"/>
    </source>
</evidence>
<dbReference type="NCBIfam" id="NF004384">
    <property type="entry name" value="PRK05748.1"/>
    <property type="match status" value="1"/>
</dbReference>
<comment type="function">
    <text evidence="12">The main replicative DNA helicase, it participates in initiation and elongation during chromosome replication. Travels ahead of the DNA replisome, separating dsDNA into templates for DNA synthesis. A processive ATP-dependent 5'-3' DNA helicase it has DNA-dependent ATPase activity.</text>
</comment>
<dbReference type="Gene3D" id="1.10.860.10">
    <property type="entry name" value="DNAb Helicase, Chain A"/>
    <property type="match status" value="1"/>
</dbReference>
<evidence type="ECO:0000256" key="9">
    <source>
        <dbReference type="ARBA" id="ARBA00023235"/>
    </source>
</evidence>
<comment type="catalytic activity">
    <reaction evidence="10 12">
        <text>ATP + H2O = ADP + phosphate + H(+)</text>
        <dbReference type="Rhea" id="RHEA:13065"/>
        <dbReference type="ChEBI" id="CHEBI:15377"/>
        <dbReference type="ChEBI" id="CHEBI:15378"/>
        <dbReference type="ChEBI" id="CHEBI:30616"/>
        <dbReference type="ChEBI" id="CHEBI:43474"/>
        <dbReference type="ChEBI" id="CHEBI:456216"/>
        <dbReference type="EC" id="5.6.2.3"/>
    </reaction>
</comment>
<dbReference type="SUPFAM" id="SSF52540">
    <property type="entry name" value="P-loop containing nucleoside triphosphate hydrolases"/>
    <property type="match status" value="1"/>
</dbReference>
<evidence type="ECO:0000256" key="6">
    <source>
        <dbReference type="ARBA" id="ARBA00022806"/>
    </source>
</evidence>
<keyword evidence="6 12" id="KW-0347">Helicase</keyword>
<dbReference type="InterPro" id="IPR007694">
    <property type="entry name" value="DNA_helicase_DnaB-like_C"/>
</dbReference>
<keyword evidence="8 12" id="KW-0238">DNA-binding</keyword>
<proteinExistence type="inferred from homology"/>
<sequence>MSRQLPHNNEAEQAILGALLIYPKVVSTVYDRDLQGDDFYLEAHKRIFMVMQDLIDEGKPVDPTSMISKLQDKEELSLVGGADYILVLSDSAVTSANVGYYIEIVKNKADARRLIETAEKIAAEGFDTSNELDVLLDEAERQILHVTRNRRVNDFKNSTMVVENVMSELSELQKSKDGITGVKTGYRRLDQITNGFQRGDLIILAARPSVGKTAFALNVGLRTSKSNTTTSNGAVAIFSLEMPAEQLMKRMLSAQSEVEGNKLRNGQLNNDELNKLYEAATRLSKCKLFIDDSSSIKMAEIISKCRKLKSEHGLDLVIIDYLQLIEGSGKRSSDSRQQEVSEISRSLKMMARELEVPVIALSQLSRSVEQRAGDKRPMLSDLRESGAIEQDADIVMFLYREDYHNTNTEEREREDEVQVEVSLQKHRNGATGTFELSFKKSVNAFFDYAPQGFEGVS</sequence>
<keyword evidence="15" id="KW-1185">Reference proteome</keyword>
<name>A0ABU0E2M3_9FIRM</name>
<dbReference type="InterPro" id="IPR016136">
    <property type="entry name" value="DNA_helicase_N/primase_C"/>
</dbReference>